<dbReference type="InterPro" id="IPR020850">
    <property type="entry name" value="GED_dom"/>
</dbReference>
<dbReference type="CDD" id="cd08771">
    <property type="entry name" value="DLP_1"/>
    <property type="match status" value="1"/>
</dbReference>
<dbReference type="PRINTS" id="PR00195">
    <property type="entry name" value="DYNAMIN"/>
</dbReference>
<evidence type="ECO:0000256" key="4">
    <source>
        <dbReference type="SAM" id="MobiDB-lite"/>
    </source>
</evidence>
<sequence length="878" mass="99782">MGSLFVAPPPNDRDSHKDSHQDAPRAAADSMTRREMPPSIESSLETQGLANEQRGLLDLVDKLQFAQLDNIKLPQIVVVGDQSAGKSSVLEALTGTPFPRDAGACTRFATEIRLRRAKETKLKVSIIPDKQRPYNDQARLLQYGDTVSGDTAFETMMRDATELIAPRSIPGRFAARDILVIEKSGPDMPLLTLVDLPGLVRVANRDQSEADIQTIEVLSERYMKSPRTIILAVIGGNNDYVQAPILKKARQFDPNGSRTIGVLTKPDMTERIGLEDKFIELVTNKDKENNFKLGWFVLLNPGPGERWLTPEDRSQREAEFFTRGKWAHLPPQMWGIAALRQKLSTQLQRHIGKHVKTLRRQIQEALEGCEAQLKAMGAGKDTVEEMRFEMGELFTSSNNLVVPAVNGNYKNPFGENFFARQSSPKGTPSQKLRARVREESERFARRFRAHGRRVTFQNDVPAPASPAANLPAPGVVGDRSKKEFAELEVEPLLRQIRGNELPLDSNPRAPYILFQDYSRNWPVLAREYKDNLGVICHEFLADVIDHVWPLRMRDPLRMHFLEVQMNELMEGADKELGRLTDDMELEVQPFDPEYEERLRKWRADATANGGTYSEAEEVLEKMLIYYDLTARIFTRNVITQVVERHLLLGMLRLFNPIEILRMRDNTIEAIAAENKETRDRRRTLQAQKKAIEEARTICAGLAMRSELRVYDDEPDDETATDDEEQPTSNVNRRAVPAVQAQQPLRSHDSVRRAGRDAREDRSSRAPATPQDTYQNNPYRQETGRQESSRPEVGSRQDTHRQERQDSGRDWEPVYPNHQEQPTQPPPPPPRPQKVGLGDAEAYYENAGRTEYSHSPGRDSRRESARHRLANAMRLGPQN</sequence>
<reference evidence="7" key="1">
    <citation type="journal article" date="2021" name="Nat. Commun.">
        <title>Genetic determinants of endophytism in the Arabidopsis root mycobiome.</title>
        <authorList>
            <person name="Mesny F."/>
            <person name="Miyauchi S."/>
            <person name="Thiergart T."/>
            <person name="Pickel B."/>
            <person name="Atanasova L."/>
            <person name="Karlsson M."/>
            <person name="Huettel B."/>
            <person name="Barry K.W."/>
            <person name="Haridas S."/>
            <person name="Chen C."/>
            <person name="Bauer D."/>
            <person name="Andreopoulos W."/>
            <person name="Pangilinan J."/>
            <person name="LaButti K."/>
            <person name="Riley R."/>
            <person name="Lipzen A."/>
            <person name="Clum A."/>
            <person name="Drula E."/>
            <person name="Henrissat B."/>
            <person name="Kohler A."/>
            <person name="Grigoriev I.V."/>
            <person name="Martin F.M."/>
            <person name="Hacquard S."/>
        </authorList>
    </citation>
    <scope>NUCLEOTIDE SEQUENCE</scope>
    <source>
        <strain evidence="7">MPI-CAGE-AT-0021</strain>
    </source>
</reference>
<name>A0A9P9F2A6_9HYPO</name>
<comment type="caution">
    <text evidence="7">The sequence shown here is derived from an EMBL/GenBank/DDBJ whole genome shotgun (WGS) entry which is preliminary data.</text>
</comment>
<dbReference type="GO" id="GO:0016020">
    <property type="term" value="C:membrane"/>
    <property type="evidence" value="ECO:0007669"/>
    <property type="project" value="TreeGrafter"/>
</dbReference>
<dbReference type="InterPro" id="IPR022812">
    <property type="entry name" value="Dynamin"/>
</dbReference>
<keyword evidence="2" id="KW-0342">GTP-binding</keyword>
<feature type="region of interest" description="Disordered" evidence="4">
    <location>
        <begin position="1"/>
        <end position="46"/>
    </location>
</feature>
<dbReference type="GO" id="GO:0008017">
    <property type="term" value="F:microtubule binding"/>
    <property type="evidence" value="ECO:0007669"/>
    <property type="project" value="TreeGrafter"/>
</dbReference>
<dbReference type="AlphaFoldDB" id="A0A9P9F2A6"/>
<dbReference type="GO" id="GO:0016559">
    <property type="term" value="P:peroxisome fission"/>
    <property type="evidence" value="ECO:0007669"/>
    <property type="project" value="TreeGrafter"/>
</dbReference>
<dbReference type="OrthoDB" id="415706at2759"/>
<evidence type="ECO:0000256" key="3">
    <source>
        <dbReference type="SAM" id="Coils"/>
    </source>
</evidence>
<feature type="compositionally biased region" description="Pro residues" evidence="4">
    <location>
        <begin position="822"/>
        <end position="831"/>
    </location>
</feature>
<dbReference type="InterPro" id="IPR001401">
    <property type="entry name" value="Dynamin_GTPase"/>
</dbReference>
<evidence type="ECO:0000259" key="5">
    <source>
        <dbReference type="PROSITE" id="PS51388"/>
    </source>
</evidence>
<dbReference type="PANTHER" id="PTHR11566">
    <property type="entry name" value="DYNAMIN"/>
    <property type="match status" value="1"/>
</dbReference>
<organism evidence="7 8">
    <name type="scientific">Dactylonectria estremocensis</name>
    <dbReference type="NCBI Taxonomy" id="1079267"/>
    <lineage>
        <taxon>Eukaryota</taxon>
        <taxon>Fungi</taxon>
        <taxon>Dikarya</taxon>
        <taxon>Ascomycota</taxon>
        <taxon>Pezizomycotina</taxon>
        <taxon>Sordariomycetes</taxon>
        <taxon>Hypocreomycetidae</taxon>
        <taxon>Hypocreales</taxon>
        <taxon>Nectriaceae</taxon>
        <taxon>Dactylonectria</taxon>
    </lineage>
</organism>
<evidence type="ECO:0000256" key="2">
    <source>
        <dbReference type="ARBA" id="ARBA00023134"/>
    </source>
</evidence>
<dbReference type="SUPFAM" id="SSF52540">
    <property type="entry name" value="P-loop containing nucleoside triphosphate hydrolases"/>
    <property type="match status" value="1"/>
</dbReference>
<feature type="domain" description="GED" evidence="5">
    <location>
        <begin position="615"/>
        <end position="706"/>
    </location>
</feature>
<keyword evidence="8" id="KW-1185">Reference proteome</keyword>
<accession>A0A9P9F2A6</accession>
<feature type="region of interest" description="Disordered" evidence="4">
    <location>
        <begin position="708"/>
        <end position="878"/>
    </location>
</feature>
<dbReference type="GO" id="GO:0000266">
    <property type="term" value="P:mitochondrial fission"/>
    <property type="evidence" value="ECO:0007669"/>
    <property type="project" value="TreeGrafter"/>
</dbReference>
<keyword evidence="3" id="KW-0175">Coiled coil</keyword>
<dbReference type="GO" id="GO:0048312">
    <property type="term" value="P:intracellular distribution of mitochondria"/>
    <property type="evidence" value="ECO:0007669"/>
    <property type="project" value="TreeGrafter"/>
</dbReference>
<dbReference type="FunFam" id="3.40.50.300:FF:001425">
    <property type="entry name" value="Dynamin GTPase, putative"/>
    <property type="match status" value="1"/>
</dbReference>
<feature type="coiled-coil region" evidence="3">
    <location>
        <begin position="667"/>
        <end position="694"/>
    </location>
</feature>
<dbReference type="Proteomes" id="UP000717696">
    <property type="component" value="Unassembled WGS sequence"/>
</dbReference>
<dbReference type="GO" id="GO:0005739">
    <property type="term" value="C:mitochondrion"/>
    <property type="evidence" value="ECO:0007669"/>
    <property type="project" value="TreeGrafter"/>
</dbReference>
<dbReference type="InterPro" id="IPR027417">
    <property type="entry name" value="P-loop_NTPase"/>
</dbReference>
<dbReference type="GO" id="GO:0003924">
    <property type="term" value="F:GTPase activity"/>
    <property type="evidence" value="ECO:0007669"/>
    <property type="project" value="InterPro"/>
</dbReference>
<keyword evidence="7" id="KW-0378">Hydrolase</keyword>
<gene>
    <name evidence="7" type="ORF">B0J13DRAFT_549851</name>
</gene>
<dbReference type="InterPro" id="IPR030381">
    <property type="entry name" value="G_DYNAMIN_dom"/>
</dbReference>
<feature type="compositionally biased region" description="Basic and acidic residues" evidence="4">
    <location>
        <begin position="781"/>
        <end position="811"/>
    </location>
</feature>
<dbReference type="InterPro" id="IPR000375">
    <property type="entry name" value="Dynamin_stalk"/>
</dbReference>
<evidence type="ECO:0000259" key="6">
    <source>
        <dbReference type="PROSITE" id="PS51718"/>
    </source>
</evidence>
<dbReference type="InterPro" id="IPR045063">
    <property type="entry name" value="Dynamin_N"/>
</dbReference>
<dbReference type="PROSITE" id="PS51388">
    <property type="entry name" value="GED"/>
    <property type="match status" value="1"/>
</dbReference>
<evidence type="ECO:0000256" key="1">
    <source>
        <dbReference type="ARBA" id="ARBA00022741"/>
    </source>
</evidence>
<dbReference type="SMART" id="SM00053">
    <property type="entry name" value="DYNc"/>
    <property type="match status" value="1"/>
</dbReference>
<dbReference type="EMBL" id="JAGMUU010000006">
    <property type="protein sequence ID" value="KAH7150279.1"/>
    <property type="molecule type" value="Genomic_DNA"/>
</dbReference>
<feature type="compositionally biased region" description="Acidic residues" evidence="4">
    <location>
        <begin position="712"/>
        <end position="725"/>
    </location>
</feature>
<dbReference type="Pfam" id="PF00350">
    <property type="entry name" value="Dynamin_N"/>
    <property type="match status" value="1"/>
</dbReference>
<feature type="compositionally biased region" description="Basic and acidic residues" evidence="4">
    <location>
        <begin position="745"/>
        <end position="763"/>
    </location>
</feature>
<dbReference type="GO" id="GO:0005874">
    <property type="term" value="C:microtubule"/>
    <property type="evidence" value="ECO:0007669"/>
    <property type="project" value="TreeGrafter"/>
</dbReference>
<feature type="compositionally biased region" description="Basic and acidic residues" evidence="4">
    <location>
        <begin position="11"/>
        <end position="23"/>
    </location>
</feature>
<dbReference type="GO" id="GO:0006897">
    <property type="term" value="P:endocytosis"/>
    <property type="evidence" value="ECO:0007669"/>
    <property type="project" value="TreeGrafter"/>
</dbReference>
<dbReference type="PROSITE" id="PS51718">
    <property type="entry name" value="G_DYNAMIN_2"/>
    <property type="match status" value="1"/>
</dbReference>
<feature type="compositionally biased region" description="Polar residues" evidence="4">
    <location>
        <begin position="769"/>
        <end position="779"/>
    </location>
</feature>
<dbReference type="PANTHER" id="PTHR11566:SF66">
    <property type="entry name" value="INTERFERON-INDUCED GTP-BINDING PROTEIN MX"/>
    <property type="match status" value="1"/>
</dbReference>
<feature type="domain" description="Dynamin-type G" evidence="6">
    <location>
        <begin position="70"/>
        <end position="356"/>
    </location>
</feature>
<protein>
    <submittedName>
        <fullName evidence="7">P-loop containing nucleoside triphosphate hydrolase protein</fullName>
    </submittedName>
</protein>
<dbReference type="Pfam" id="PF01031">
    <property type="entry name" value="Dynamin_M"/>
    <property type="match status" value="1"/>
</dbReference>
<evidence type="ECO:0000313" key="8">
    <source>
        <dbReference type="Proteomes" id="UP000717696"/>
    </source>
</evidence>
<dbReference type="Gene3D" id="3.40.50.300">
    <property type="entry name" value="P-loop containing nucleotide triphosphate hydrolases"/>
    <property type="match status" value="1"/>
</dbReference>
<evidence type="ECO:0000313" key="7">
    <source>
        <dbReference type="EMBL" id="KAH7150279.1"/>
    </source>
</evidence>
<proteinExistence type="predicted"/>
<keyword evidence="1" id="KW-0547">Nucleotide-binding</keyword>
<dbReference type="GO" id="GO:0005525">
    <property type="term" value="F:GTP binding"/>
    <property type="evidence" value="ECO:0007669"/>
    <property type="project" value="InterPro"/>
</dbReference>